<evidence type="ECO:0000256" key="1">
    <source>
        <dbReference type="SAM" id="SignalP"/>
    </source>
</evidence>
<dbReference type="PANTHER" id="PTHR23150:SF26">
    <property type="entry name" value="GENERIC METHYLTRANSFERASE"/>
    <property type="match status" value="1"/>
</dbReference>
<evidence type="ECO:0000313" key="2">
    <source>
        <dbReference type="EMBL" id="KIZ00191.1"/>
    </source>
</evidence>
<dbReference type="AlphaFoldDB" id="A0A0D2N1T7"/>
<sequence length="198" mass="22181">MATRNPNLNNIAALKLAAAAAVAAADSGDAELRGPRGEWWWTGRKPWQCPGYDEKAGVLRALPQPSTATSSRQQVLDYFDNCWALTEVLFSCLQGGDAFVRQPYHQLRHPMMFYYAHTAVVYVNKFRVAGLLQDGIDPFIEQLFEVGVDEMSWDDLSQAKEDWPPVREAWAYRGKAYKAARFNEADAQGGGLRLKRPG</sequence>
<feature type="chain" id="PRO_5002259286" evidence="1">
    <location>
        <begin position="25"/>
        <end position="198"/>
    </location>
</feature>
<gene>
    <name evidence="2" type="ORF">MNEG_7774</name>
</gene>
<name>A0A0D2N1T7_9CHLO</name>
<dbReference type="PANTHER" id="PTHR23150">
    <property type="entry name" value="SULFATASE MODIFYING FACTOR 1, 2"/>
    <property type="match status" value="1"/>
</dbReference>
<dbReference type="RefSeq" id="XP_013899210.1">
    <property type="nucleotide sequence ID" value="XM_014043756.1"/>
</dbReference>
<dbReference type="KEGG" id="mng:MNEG_7774"/>
<feature type="signal peptide" evidence="1">
    <location>
        <begin position="1"/>
        <end position="24"/>
    </location>
</feature>
<keyword evidence="1" id="KW-0732">Signal</keyword>
<dbReference type="OrthoDB" id="659at2759"/>
<evidence type="ECO:0000313" key="3">
    <source>
        <dbReference type="Proteomes" id="UP000054498"/>
    </source>
</evidence>
<reference evidence="2 3" key="1">
    <citation type="journal article" date="2013" name="BMC Genomics">
        <title>Reconstruction of the lipid metabolism for the microalga Monoraphidium neglectum from its genome sequence reveals characteristics suitable for biofuel production.</title>
        <authorList>
            <person name="Bogen C."/>
            <person name="Al-Dilaimi A."/>
            <person name="Albersmeier A."/>
            <person name="Wichmann J."/>
            <person name="Grundmann M."/>
            <person name="Rupp O."/>
            <person name="Lauersen K.J."/>
            <person name="Blifernez-Klassen O."/>
            <person name="Kalinowski J."/>
            <person name="Goesmann A."/>
            <person name="Mussgnug J.H."/>
            <person name="Kruse O."/>
        </authorList>
    </citation>
    <scope>NUCLEOTIDE SEQUENCE [LARGE SCALE GENOMIC DNA]</scope>
    <source>
        <strain evidence="2 3">SAG 48.87</strain>
    </source>
</reference>
<dbReference type="Proteomes" id="UP000054498">
    <property type="component" value="Unassembled WGS sequence"/>
</dbReference>
<accession>A0A0D2N1T7</accession>
<proteinExistence type="predicted"/>
<dbReference type="InterPro" id="IPR051043">
    <property type="entry name" value="Sulfatase_Mod_Factor_Kinase"/>
</dbReference>
<protein>
    <submittedName>
        <fullName evidence="2">Uncharacterized protein</fullName>
    </submittedName>
</protein>
<keyword evidence="3" id="KW-1185">Reference proteome</keyword>
<dbReference type="GeneID" id="25740650"/>
<organism evidence="2 3">
    <name type="scientific">Monoraphidium neglectum</name>
    <dbReference type="NCBI Taxonomy" id="145388"/>
    <lineage>
        <taxon>Eukaryota</taxon>
        <taxon>Viridiplantae</taxon>
        <taxon>Chlorophyta</taxon>
        <taxon>core chlorophytes</taxon>
        <taxon>Chlorophyceae</taxon>
        <taxon>CS clade</taxon>
        <taxon>Sphaeropleales</taxon>
        <taxon>Selenastraceae</taxon>
        <taxon>Monoraphidium</taxon>
    </lineage>
</organism>
<dbReference type="GO" id="GO:0120147">
    <property type="term" value="F:formylglycine-generating oxidase activity"/>
    <property type="evidence" value="ECO:0007669"/>
    <property type="project" value="TreeGrafter"/>
</dbReference>
<dbReference type="EMBL" id="KK101629">
    <property type="protein sequence ID" value="KIZ00191.1"/>
    <property type="molecule type" value="Genomic_DNA"/>
</dbReference>
<dbReference type="STRING" id="145388.A0A0D2N1T7"/>